<dbReference type="GO" id="GO:0006805">
    <property type="term" value="P:xenobiotic metabolic process"/>
    <property type="evidence" value="ECO:0007669"/>
    <property type="project" value="TreeGrafter"/>
</dbReference>
<dbReference type="GO" id="GO:0005506">
    <property type="term" value="F:iron ion binding"/>
    <property type="evidence" value="ECO:0007669"/>
    <property type="project" value="InterPro"/>
</dbReference>
<dbReference type="InterPro" id="IPR036396">
    <property type="entry name" value="Cyt_P450_sf"/>
</dbReference>
<dbReference type="PRINTS" id="PR00385">
    <property type="entry name" value="P450"/>
</dbReference>
<feature type="binding site" description="axial binding residue" evidence="10">
    <location>
        <position position="422"/>
    </location>
    <ligand>
        <name>heme</name>
        <dbReference type="ChEBI" id="CHEBI:30413"/>
    </ligand>
    <ligandPart>
        <name>Fe</name>
        <dbReference type="ChEBI" id="CHEBI:18248"/>
    </ligandPart>
</feature>
<evidence type="ECO:0000256" key="2">
    <source>
        <dbReference type="ARBA" id="ARBA00004370"/>
    </source>
</evidence>
<dbReference type="Pfam" id="PF00067">
    <property type="entry name" value="p450"/>
    <property type="match status" value="1"/>
</dbReference>
<evidence type="ECO:0008006" key="15">
    <source>
        <dbReference type="Google" id="ProtNLM"/>
    </source>
</evidence>
<keyword evidence="4 10" id="KW-0349">Heme</keyword>
<dbReference type="GO" id="GO:0005737">
    <property type="term" value="C:cytoplasm"/>
    <property type="evidence" value="ECO:0007669"/>
    <property type="project" value="TreeGrafter"/>
</dbReference>
<evidence type="ECO:0000256" key="11">
    <source>
        <dbReference type="RuleBase" id="RU000461"/>
    </source>
</evidence>
<dbReference type="PANTHER" id="PTHR24300">
    <property type="entry name" value="CYTOCHROME P450 508A4-RELATED"/>
    <property type="match status" value="1"/>
</dbReference>
<dbReference type="InterPro" id="IPR017972">
    <property type="entry name" value="Cyt_P450_CS"/>
</dbReference>
<accession>A0A8C3GE43</accession>
<comment type="subcellular location">
    <subcellularLocation>
        <location evidence="2">Membrane</location>
    </subcellularLocation>
</comment>
<evidence type="ECO:0000256" key="10">
    <source>
        <dbReference type="PIRSR" id="PIRSR602401-1"/>
    </source>
</evidence>
<keyword evidence="14" id="KW-1185">Reference proteome</keyword>
<dbReference type="PRINTS" id="PR00463">
    <property type="entry name" value="EP450I"/>
</dbReference>
<dbReference type="SUPFAM" id="SSF48264">
    <property type="entry name" value="Cytochrome P450"/>
    <property type="match status" value="1"/>
</dbReference>
<evidence type="ECO:0000256" key="4">
    <source>
        <dbReference type="ARBA" id="ARBA00022617"/>
    </source>
</evidence>
<dbReference type="GO" id="GO:0016712">
    <property type="term" value="F:oxidoreductase activity, acting on paired donors, with incorporation or reduction of molecular oxygen, reduced flavin or flavoprotein as one donor, and incorporation of one atom of oxygen"/>
    <property type="evidence" value="ECO:0007669"/>
    <property type="project" value="TreeGrafter"/>
</dbReference>
<keyword evidence="7 10" id="KW-0408">Iron</keyword>
<organism evidence="13 14">
    <name type="scientific">Cairina moschata</name>
    <name type="common">Muscovy duck</name>
    <dbReference type="NCBI Taxonomy" id="8855"/>
    <lineage>
        <taxon>Eukaryota</taxon>
        <taxon>Metazoa</taxon>
        <taxon>Chordata</taxon>
        <taxon>Craniata</taxon>
        <taxon>Vertebrata</taxon>
        <taxon>Euteleostomi</taxon>
        <taxon>Archelosauria</taxon>
        <taxon>Archosauria</taxon>
        <taxon>Dinosauria</taxon>
        <taxon>Saurischia</taxon>
        <taxon>Theropoda</taxon>
        <taxon>Coelurosauria</taxon>
        <taxon>Aves</taxon>
        <taxon>Neognathae</taxon>
        <taxon>Galloanserae</taxon>
        <taxon>Anseriformes</taxon>
        <taxon>Anatidae</taxon>
        <taxon>Anatinae</taxon>
        <taxon>Cairina</taxon>
    </lineage>
</organism>
<dbReference type="Proteomes" id="UP000694556">
    <property type="component" value="Chromosome 9"/>
</dbReference>
<dbReference type="AlphaFoldDB" id="A0A8C3GE43"/>
<reference evidence="13" key="1">
    <citation type="submission" date="2018-09" db="EMBL/GenBank/DDBJ databases">
        <title>Common duck and Muscovy duck high density SNP chip.</title>
        <authorList>
            <person name="Vignal A."/>
            <person name="Thebault N."/>
            <person name="Warren W.C."/>
        </authorList>
    </citation>
    <scope>NUCLEOTIDE SEQUENCE [LARGE SCALE GENOMIC DNA]</scope>
</reference>
<evidence type="ECO:0000313" key="13">
    <source>
        <dbReference type="Ensembl" id="ENSCMMP00000003108.1"/>
    </source>
</evidence>
<dbReference type="InterPro" id="IPR001128">
    <property type="entry name" value="Cyt_P450"/>
</dbReference>
<dbReference type="InterPro" id="IPR050182">
    <property type="entry name" value="Cytochrome_P450_fam2"/>
</dbReference>
<dbReference type="PANTHER" id="PTHR24300:SF134">
    <property type="entry name" value="CYTOCHROME P450, FAMILY 2, SUBFAMILY AB, POLYPEPTIDE 2-RELATED"/>
    <property type="match status" value="1"/>
</dbReference>
<evidence type="ECO:0000256" key="9">
    <source>
        <dbReference type="ARBA" id="ARBA00023136"/>
    </source>
</evidence>
<evidence type="ECO:0000313" key="14">
    <source>
        <dbReference type="Proteomes" id="UP000694556"/>
    </source>
</evidence>
<keyword evidence="8 11" id="KW-0503">Monooxygenase</keyword>
<evidence type="ECO:0000256" key="5">
    <source>
        <dbReference type="ARBA" id="ARBA00022723"/>
    </source>
</evidence>
<dbReference type="FunFam" id="1.10.630.10:FF:000004">
    <property type="entry name" value="cytochrome P450 2D15 isoform X1"/>
    <property type="match status" value="1"/>
</dbReference>
<dbReference type="GO" id="GO:0006082">
    <property type="term" value="P:organic acid metabolic process"/>
    <property type="evidence" value="ECO:0007669"/>
    <property type="project" value="TreeGrafter"/>
</dbReference>
<name>A0A8C3GE43_CAIMO</name>
<dbReference type="GO" id="GO:0020037">
    <property type="term" value="F:heme binding"/>
    <property type="evidence" value="ECO:0007669"/>
    <property type="project" value="InterPro"/>
</dbReference>
<dbReference type="PROSITE" id="PS00086">
    <property type="entry name" value="CYTOCHROME_P450"/>
    <property type="match status" value="1"/>
</dbReference>
<dbReference type="InterPro" id="IPR002401">
    <property type="entry name" value="Cyt_P450_E_grp-I"/>
</dbReference>
<keyword evidence="6 11" id="KW-0560">Oxidoreductase</keyword>
<comment type="cofactor">
    <cofactor evidence="1 10">
        <name>heme</name>
        <dbReference type="ChEBI" id="CHEBI:30413"/>
    </cofactor>
</comment>
<evidence type="ECO:0000256" key="12">
    <source>
        <dbReference type="SAM" id="Phobius"/>
    </source>
</evidence>
<keyword evidence="12" id="KW-0812">Transmembrane</keyword>
<dbReference type="Ensembl" id="ENSCMMT00000003471.1">
    <property type="protein sequence ID" value="ENSCMMP00000003108.1"/>
    <property type="gene ID" value="ENSCMMG00000002010.1"/>
</dbReference>
<protein>
    <recommendedName>
        <fullName evidence="15">Cytochrome P450 2J6-like</fullName>
    </recommendedName>
</protein>
<evidence type="ECO:0000256" key="8">
    <source>
        <dbReference type="ARBA" id="ARBA00023033"/>
    </source>
</evidence>
<keyword evidence="9 12" id="KW-0472">Membrane</keyword>
<evidence type="ECO:0000256" key="1">
    <source>
        <dbReference type="ARBA" id="ARBA00001971"/>
    </source>
</evidence>
<evidence type="ECO:0000256" key="6">
    <source>
        <dbReference type="ARBA" id="ARBA00023002"/>
    </source>
</evidence>
<evidence type="ECO:0000256" key="3">
    <source>
        <dbReference type="ARBA" id="ARBA00010617"/>
    </source>
</evidence>
<feature type="transmembrane region" description="Helical" evidence="12">
    <location>
        <begin position="6"/>
        <end position="23"/>
    </location>
</feature>
<keyword evidence="12" id="KW-1133">Transmembrane helix</keyword>
<keyword evidence="5 10" id="KW-0479">Metal-binding</keyword>
<reference evidence="13" key="2">
    <citation type="submission" date="2025-08" db="UniProtKB">
        <authorList>
            <consortium name="Ensembl"/>
        </authorList>
    </citation>
    <scope>IDENTIFICATION</scope>
</reference>
<dbReference type="GO" id="GO:0016020">
    <property type="term" value="C:membrane"/>
    <property type="evidence" value="ECO:0007669"/>
    <property type="project" value="UniProtKB-SubCell"/>
</dbReference>
<sequence length="476" mass="54808">MLTVSVGLVFFAASLLFVEFLRLQWKRRQLPPGPIPYPFFGNLLQMKFQIHHDILKKVCILGKLHGNIFTLWLANIPVIVLQGYQAVKEGMTAHAEEVAGRPQNLAFEIMTHGRGVMFSNGHLWKQQRRFGLITMRKMGVGKKDQECQIQEEAYRLVEYLRGTNGKPLDPTMPIINAVSNVICSLILGHRFSLEDENFRRLIETIDDISAFMNSSWFYVRIFFFFGYFIQLDNERTLFREEIESYKEKGKPDESQNFIDYYLDQIAKVSISENLIQSIFDLFLAGTETTATTLCWALLYMVVYPDVQEKVQKELDAVLGSSNEVCYMDRKRLPYTNAVIHEIQRFSNIILIALPRKTVKDTELLGYPIPKNTIVLVNIDSVLSDPEKWETPDQFNPGHFLDKDGNFVHREAFLPFSIGSRVCMGELLARLELFIVFSTLLRAFKFTLPDGVKEVNTKFVFGSIMKPPPFQLCAIPR</sequence>
<evidence type="ECO:0000256" key="7">
    <source>
        <dbReference type="ARBA" id="ARBA00023004"/>
    </source>
</evidence>
<comment type="similarity">
    <text evidence="3 11">Belongs to the cytochrome P450 family.</text>
</comment>
<dbReference type="Gene3D" id="1.10.630.10">
    <property type="entry name" value="Cytochrome P450"/>
    <property type="match status" value="1"/>
</dbReference>
<proteinExistence type="inferred from homology"/>
<reference evidence="13" key="3">
    <citation type="submission" date="2025-09" db="UniProtKB">
        <authorList>
            <consortium name="Ensembl"/>
        </authorList>
    </citation>
    <scope>IDENTIFICATION</scope>
</reference>